<feature type="chain" id="PRO_5035794300" description="Copper amine oxidase N2-terminal domain-containing protein" evidence="1">
    <location>
        <begin position="18"/>
        <end position="166"/>
    </location>
</feature>
<dbReference type="GO" id="GO:0048038">
    <property type="term" value="F:quinone binding"/>
    <property type="evidence" value="ECO:0007669"/>
    <property type="project" value="InterPro"/>
</dbReference>
<dbReference type="SUPFAM" id="SSF54416">
    <property type="entry name" value="Amine oxidase N-terminal region"/>
    <property type="match status" value="1"/>
</dbReference>
<organism evidence="3 4">
    <name type="scientific">Candidula unifasciata</name>
    <dbReference type="NCBI Taxonomy" id="100452"/>
    <lineage>
        <taxon>Eukaryota</taxon>
        <taxon>Metazoa</taxon>
        <taxon>Spiralia</taxon>
        <taxon>Lophotrochozoa</taxon>
        <taxon>Mollusca</taxon>
        <taxon>Gastropoda</taxon>
        <taxon>Heterobranchia</taxon>
        <taxon>Euthyneura</taxon>
        <taxon>Panpulmonata</taxon>
        <taxon>Eupulmonata</taxon>
        <taxon>Stylommatophora</taxon>
        <taxon>Helicina</taxon>
        <taxon>Helicoidea</taxon>
        <taxon>Geomitridae</taxon>
        <taxon>Candidula</taxon>
    </lineage>
</organism>
<dbReference type="InterPro" id="IPR015800">
    <property type="entry name" value="Cu_amine_oxidase_N2"/>
</dbReference>
<feature type="domain" description="Copper amine oxidase N2-terminal" evidence="2">
    <location>
        <begin position="85"/>
        <end position="147"/>
    </location>
</feature>
<proteinExistence type="predicted"/>
<dbReference type="Proteomes" id="UP000678393">
    <property type="component" value="Unassembled WGS sequence"/>
</dbReference>
<evidence type="ECO:0000259" key="2">
    <source>
        <dbReference type="Pfam" id="PF02727"/>
    </source>
</evidence>
<comment type="caution">
    <text evidence="3">The sequence shown here is derived from an EMBL/GenBank/DDBJ whole genome shotgun (WGS) entry which is preliminary data.</text>
</comment>
<dbReference type="OrthoDB" id="6149684at2759"/>
<dbReference type="GO" id="GO:0005507">
    <property type="term" value="F:copper ion binding"/>
    <property type="evidence" value="ECO:0007669"/>
    <property type="project" value="InterPro"/>
</dbReference>
<feature type="non-terminal residue" evidence="3">
    <location>
        <position position="166"/>
    </location>
</feature>
<protein>
    <recommendedName>
        <fullName evidence="2">Copper amine oxidase N2-terminal domain-containing protein</fullName>
    </recommendedName>
</protein>
<dbReference type="AlphaFoldDB" id="A0A8S3YUF9"/>
<evidence type="ECO:0000256" key="1">
    <source>
        <dbReference type="SAM" id="SignalP"/>
    </source>
</evidence>
<dbReference type="EMBL" id="CAJHNH020000613">
    <property type="protein sequence ID" value="CAG5118820.1"/>
    <property type="molecule type" value="Genomic_DNA"/>
</dbReference>
<sequence>MFITTFLLLSTWSPCWGVVLYGPDIHKTQDGNRSHVCGSANPNNNVIDLREPSRPGPLRDLTSKELRKLRTFMENDPNIRATHPAIARMNSSFIHSADILLPPKSEVLRFLDRGGPRPMRRARVLMFRGDKTPPVVEEYVCQPLPNVKSCQLLNLTSQRNPIEFSY</sequence>
<evidence type="ECO:0000313" key="4">
    <source>
        <dbReference type="Proteomes" id="UP000678393"/>
    </source>
</evidence>
<gene>
    <name evidence="3" type="ORF">CUNI_LOCUS4378</name>
</gene>
<dbReference type="Gene3D" id="3.10.450.40">
    <property type="match status" value="1"/>
</dbReference>
<dbReference type="Pfam" id="PF02727">
    <property type="entry name" value="Cu_amine_oxidN2"/>
    <property type="match status" value="1"/>
</dbReference>
<keyword evidence="1" id="KW-0732">Signal</keyword>
<reference evidence="3" key="1">
    <citation type="submission" date="2021-04" db="EMBL/GenBank/DDBJ databases">
        <authorList>
            <consortium name="Molecular Ecology Group"/>
        </authorList>
    </citation>
    <scope>NUCLEOTIDE SEQUENCE</scope>
</reference>
<dbReference type="GO" id="GO:0008131">
    <property type="term" value="F:primary methylamine oxidase activity"/>
    <property type="evidence" value="ECO:0007669"/>
    <property type="project" value="InterPro"/>
</dbReference>
<accession>A0A8S3YUF9</accession>
<feature type="signal peptide" evidence="1">
    <location>
        <begin position="1"/>
        <end position="17"/>
    </location>
</feature>
<evidence type="ECO:0000313" key="3">
    <source>
        <dbReference type="EMBL" id="CAG5118820.1"/>
    </source>
</evidence>
<dbReference type="InterPro" id="IPR016182">
    <property type="entry name" value="Cu_amine_oxidase_N-reg"/>
</dbReference>
<dbReference type="GO" id="GO:0009308">
    <property type="term" value="P:amine metabolic process"/>
    <property type="evidence" value="ECO:0007669"/>
    <property type="project" value="InterPro"/>
</dbReference>
<keyword evidence="4" id="KW-1185">Reference proteome</keyword>
<name>A0A8S3YUF9_9EUPU</name>